<evidence type="ECO:0000259" key="1">
    <source>
        <dbReference type="PROSITE" id="PS52039"/>
    </source>
</evidence>
<reference evidence="3" key="1">
    <citation type="journal article" date="2011" name="Genome Biol. Evol.">
        <title>Massive genomic decay in Serratia symbiotica, a recently evolved symbiont of aphids.</title>
        <authorList>
            <person name="Burke G.R."/>
            <person name="Moran N.A."/>
        </authorList>
    </citation>
    <scope>NUCLEOTIDE SEQUENCE [LARGE SCALE GENOMIC DNA]</scope>
    <source>
        <strain evidence="3">Tucson</strain>
    </source>
</reference>
<dbReference type="InterPro" id="IPR023405">
    <property type="entry name" value="Topo_IA_core_domain"/>
</dbReference>
<keyword evidence="3" id="KW-1185">Reference proteome</keyword>
<sequence length="141" mass="15995">FAVNGQTFAANWKVNENAPQDDKKRLTSKSYADALAARLRGKDADIKAAGVQEKETAAPLPFNLVRLQQTMNLQQKMTAARTLEITQQLREKYKAITYNRSDCSYLSDEQFNDAPQVLEALQGISDFCILIFVITSYYHRK</sequence>
<feature type="domain" description="Topo IA-type catalytic" evidence="1">
    <location>
        <begin position="1"/>
        <end position="141"/>
    </location>
</feature>
<keyword evidence="2" id="KW-0413">Isomerase</keyword>
<organism evidence="2 3">
    <name type="scientific">Serratia symbiotica str. Tucson</name>
    <dbReference type="NCBI Taxonomy" id="914128"/>
    <lineage>
        <taxon>Bacteria</taxon>
        <taxon>Pseudomonadati</taxon>
        <taxon>Pseudomonadota</taxon>
        <taxon>Gammaproteobacteria</taxon>
        <taxon>Enterobacterales</taxon>
        <taxon>Yersiniaceae</taxon>
        <taxon>Serratia</taxon>
        <taxon>Serratia symbiotica</taxon>
    </lineage>
</organism>
<dbReference type="GO" id="GO:0003916">
    <property type="term" value="F:DNA topoisomerase activity"/>
    <property type="evidence" value="ECO:0007669"/>
    <property type="project" value="InterPro"/>
</dbReference>
<dbReference type="Proteomes" id="UP000013568">
    <property type="component" value="Unassembled WGS sequence"/>
</dbReference>
<proteinExistence type="predicted"/>
<dbReference type="HOGENOM" id="CLU_1829552_0_0_6"/>
<dbReference type="GO" id="GO:0006265">
    <property type="term" value="P:DNA topological change"/>
    <property type="evidence" value="ECO:0007669"/>
    <property type="project" value="InterPro"/>
</dbReference>
<evidence type="ECO:0000313" key="2">
    <source>
        <dbReference type="EMBL" id="EFW11210.1"/>
    </source>
</evidence>
<dbReference type="SUPFAM" id="SSF56712">
    <property type="entry name" value="Prokaryotic type I DNA topoisomerase"/>
    <property type="match status" value="1"/>
</dbReference>
<dbReference type="EMBL" id="GL636263">
    <property type="protein sequence ID" value="EFW11210.1"/>
    <property type="molecule type" value="Genomic_DNA"/>
</dbReference>
<evidence type="ECO:0000313" key="3">
    <source>
        <dbReference type="Proteomes" id="UP000013568"/>
    </source>
</evidence>
<dbReference type="Pfam" id="PF01131">
    <property type="entry name" value="Topoisom_bac"/>
    <property type="match status" value="1"/>
</dbReference>
<gene>
    <name evidence="2" type="ORF">SSYM_0127</name>
</gene>
<name>E9CQG1_9GAMM</name>
<dbReference type="Gene3D" id="2.70.20.10">
    <property type="entry name" value="Topoisomerase I, domain 3"/>
    <property type="match status" value="1"/>
</dbReference>
<dbReference type="InterPro" id="IPR013825">
    <property type="entry name" value="Topo_IA_cen_sub2"/>
</dbReference>
<dbReference type="PROSITE" id="PS52039">
    <property type="entry name" value="TOPO_IA_2"/>
    <property type="match status" value="1"/>
</dbReference>
<accession>E9CQG1</accession>
<feature type="non-terminal residue" evidence="2">
    <location>
        <position position="1"/>
    </location>
</feature>
<dbReference type="InterPro" id="IPR013497">
    <property type="entry name" value="Topo_IA_cen"/>
</dbReference>
<dbReference type="InterPro" id="IPR013826">
    <property type="entry name" value="Topo_IA_cen_sub3"/>
</dbReference>
<protein>
    <submittedName>
        <fullName evidence="2">Putative DNA topoisomerase</fullName>
    </submittedName>
</protein>
<dbReference type="GO" id="GO:0003677">
    <property type="term" value="F:DNA binding"/>
    <property type="evidence" value="ECO:0007669"/>
    <property type="project" value="InterPro"/>
</dbReference>
<dbReference type="AlphaFoldDB" id="E9CQG1"/>
<dbReference type="Gene3D" id="1.10.290.10">
    <property type="entry name" value="Topoisomerase I, domain 4"/>
    <property type="match status" value="1"/>
</dbReference>